<evidence type="ECO:0000313" key="7">
    <source>
        <dbReference type="EMBL" id="ABB37606.2"/>
    </source>
</evidence>
<keyword evidence="3 5" id="KW-1133">Transmembrane helix</keyword>
<dbReference type="AlphaFoldDB" id="Q314P0"/>
<evidence type="ECO:0000256" key="1">
    <source>
        <dbReference type="ARBA" id="ARBA00004141"/>
    </source>
</evidence>
<name>Q314P0_OLEA2</name>
<dbReference type="GO" id="GO:0016020">
    <property type="term" value="C:membrane"/>
    <property type="evidence" value="ECO:0007669"/>
    <property type="project" value="UniProtKB-SubCell"/>
</dbReference>
<feature type="transmembrane region" description="Helical" evidence="5">
    <location>
        <begin position="122"/>
        <end position="143"/>
    </location>
</feature>
<keyword evidence="8" id="KW-1185">Reference proteome</keyword>
<feature type="transmembrane region" description="Helical" evidence="5">
    <location>
        <begin position="84"/>
        <end position="102"/>
    </location>
</feature>
<dbReference type="GO" id="GO:0030416">
    <property type="term" value="P:methylamine metabolic process"/>
    <property type="evidence" value="ECO:0007669"/>
    <property type="project" value="InterPro"/>
</dbReference>
<proteinExistence type="predicted"/>
<sequence>MMLRFVSSVWTYRVVRLALAVLFLVAGAMKLADMQAFARVIEEYRMLPQAVVPWVAFLLPLAEVAAGVLLFFDRRGGLTAVTAMLLLFLGVLGYAMAAGLTIGDCGCFEPGDLPEGVEDGSALRDAFVRDVVMLAGACHLYWWRMRVAGRVFL</sequence>
<reference evidence="7 8" key="1">
    <citation type="journal article" date="2011" name="J. Bacteriol.">
        <title>Complete genome sequence and updated annotation of Desulfovibrio alaskensis G20.</title>
        <authorList>
            <person name="Hauser L.J."/>
            <person name="Land M.L."/>
            <person name="Brown S.D."/>
            <person name="Larimer F."/>
            <person name="Keller K.L."/>
            <person name="Rapp-Giles B.J."/>
            <person name="Price M.N."/>
            <person name="Lin M."/>
            <person name="Bruce D.C."/>
            <person name="Detter J.C."/>
            <person name="Tapia R."/>
            <person name="Han C.S."/>
            <person name="Goodwin L.A."/>
            <person name="Cheng J.F."/>
            <person name="Pitluck S."/>
            <person name="Copeland A."/>
            <person name="Lucas S."/>
            <person name="Nolan M."/>
            <person name="Lapidus A.L."/>
            <person name="Palumbo A.V."/>
            <person name="Wall J.D."/>
        </authorList>
    </citation>
    <scope>NUCLEOTIDE SEQUENCE [LARGE SCALE GENOMIC DNA]</scope>
    <source>
        <strain evidence="8">ATCC BAA 1058 / DSM 17464 / G20</strain>
    </source>
</reference>
<organism evidence="7 8">
    <name type="scientific">Oleidesulfovibrio alaskensis (strain ATCC BAA-1058 / DSM 17464 / G20)</name>
    <name type="common">Desulfovibrio alaskensis</name>
    <dbReference type="NCBI Taxonomy" id="207559"/>
    <lineage>
        <taxon>Bacteria</taxon>
        <taxon>Pseudomonadati</taxon>
        <taxon>Thermodesulfobacteriota</taxon>
        <taxon>Desulfovibrionia</taxon>
        <taxon>Desulfovibrionales</taxon>
        <taxon>Desulfovibrionaceae</taxon>
        <taxon>Oleidesulfovibrio</taxon>
    </lineage>
</organism>
<dbReference type="HOGENOM" id="CLU_101331_3_0_7"/>
<evidence type="ECO:0000256" key="3">
    <source>
        <dbReference type="ARBA" id="ARBA00022989"/>
    </source>
</evidence>
<dbReference type="STRING" id="207559.Dde_0805"/>
<evidence type="ECO:0000313" key="8">
    <source>
        <dbReference type="Proteomes" id="UP000002710"/>
    </source>
</evidence>
<dbReference type="KEGG" id="dde:Dde_0805"/>
<evidence type="ECO:0000259" key="6">
    <source>
        <dbReference type="Pfam" id="PF07291"/>
    </source>
</evidence>
<feature type="transmembrane region" description="Helical" evidence="5">
    <location>
        <begin position="54"/>
        <end position="72"/>
    </location>
</feature>
<evidence type="ECO:0000256" key="2">
    <source>
        <dbReference type="ARBA" id="ARBA00022692"/>
    </source>
</evidence>
<dbReference type="EMBL" id="CP000112">
    <property type="protein sequence ID" value="ABB37606.2"/>
    <property type="molecule type" value="Genomic_DNA"/>
</dbReference>
<protein>
    <submittedName>
        <fullName evidence="7">DoxX family protein</fullName>
    </submittedName>
</protein>
<dbReference type="Pfam" id="PF07291">
    <property type="entry name" value="MauE"/>
    <property type="match status" value="1"/>
</dbReference>
<evidence type="ECO:0000256" key="5">
    <source>
        <dbReference type="SAM" id="Phobius"/>
    </source>
</evidence>
<gene>
    <name evidence="7" type="ordered locus">Dde_0805</name>
</gene>
<evidence type="ECO:0000256" key="4">
    <source>
        <dbReference type="ARBA" id="ARBA00023136"/>
    </source>
</evidence>
<dbReference type="UniPathway" id="UPA00895"/>
<dbReference type="eggNOG" id="COG2259">
    <property type="taxonomic scope" value="Bacteria"/>
</dbReference>
<dbReference type="Proteomes" id="UP000002710">
    <property type="component" value="Chromosome"/>
</dbReference>
<dbReference type="InterPro" id="IPR009908">
    <property type="entry name" value="Methylamine_util_MauE"/>
</dbReference>
<keyword evidence="4 5" id="KW-0472">Membrane</keyword>
<accession>Q314P0</accession>
<keyword evidence="2 5" id="KW-0812">Transmembrane</keyword>
<comment type="subcellular location">
    <subcellularLocation>
        <location evidence="1">Membrane</location>
        <topology evidence="1">Multi-pass membrane protein</topology>
    </subcellularLocation>
</comment>
<feature type="domain" description="Methylamine utilisation protein MauE" evidence="6">
    <location>
        <begin position="10"/>
        <end position="142"/>
    </location>
</feature>